<evidence type="ECO:0000313" key="1">
    <source>
        <dbReference type="EMBL" id="CAK9209666.1"/>
    </source>
</evidence>
<sequence>MLTLPRDAFRDASAYQGQQQQEGVRGSHERTGPAQTVFCHTYFPCSLALRFYQVASVFCSGSESGVRGWYRGGWASFESSDRFLRSCGLLCNQAWSFLSVGLRYCAIASGLSLVPVLRSRPERFHRKFRKPFIEEVGGESLVVREGCQ</sequence>
<gene>
    <name evidence="1" type="ORF">CSSPTR1EN2_LOCUS9955</name>
</gene>
<keyword evidence="2" id="KW-1185">Reference proteome</keyword>
<evidence type="ECO:0000313" key="2">
    <source>
        <dbReference type="Proteomes" id="UP001497512"/>
    </source>
</evidence>
<organism evidence="1 2">
    <name type="scientific">Sphagnum troendelagicum</name>
    <dbReference type="NCBI Taxonomy" id="128251"/>
    <lineage>
        <taxon>Eukaryota</taxon>
        <taxon>Viridiplantae</taxon>
        <taxon>Streptophyta</taxon>
        <taxon>Embryophyta</taxon>
        <taxon>Bryophyta</taxon>
        <taxon>Sphagnophytina</taxon>
        <taxon>Sphagnopsida</taxon>
        <taxon>Sphagnales</taxon>
        <taxon>Sphagnaceae</taxon>
        <taxon>Sphagnum</taxon>
    </lineage>
</organism>
<name>A0ABP0U0H3_9BRYO</name>
<reference evidence="1" key="1">
    <citation type="submission" date="2024-02" db="EMBL/GenBank/DDBJ databases">
        <authorList>
            <consortium name="ELIXIR-Norway"/>
            <consortium name="Elixir Norway"/>
        </authorList>
    </citation>
    <scope>NUCLEOTIDE SEQUENCE</scope>
</reference>
<protein>
    <submittedName>
        <fullName evidence="1">Uncharacterized protein</fullName>
    </submittedName>
</protein>
<proteinExistence type="predicted"/>
<dbReference type="EMBL" id="OZ019909">
    <property type="protein sequence ID" value="CAK9209666.1"/>
    <property type="molecule type" value="Genomic_DNA"/>
</dbReference>
<accession>A0ABP0U0H3</accession>
<dbReference type="Proteomes" id="UP001497512">
    <property type="component" value="Chromosome 17"/>
</dbReference>